<evidence type="ECO:0000256" key="2">
    <source>
        <dbReference type="SAM" id="SignalP"/>
    </source>
</evidence>
<organism evidence="3 4">
    <name type="scientific">Aspergillus sergii</name>
    <dbReference type="NCBI Taxonomy" id="1034303"/>
    <lineage>
        <taxon>Eukaryota</taxon>
        <taxon>Fungi</taxon>
        <taxon>Dikarya</taxon>
        <taxon>Ascomycota</taxon>
        <taxon>Pezizomycotina</taxon>
        <taxon>Eurotiomycetes</taxon>
        <taxon>Eurotiomycetidae</taxon>
        <taxon>Eurotiales</taxon>
        <taxon>Aspergillaceae</taxon>
        <taxon>Aspergillus</taxon>
        <taxon>Aspergillus subgen. Circumdati</taxon>
    </lineage>
</organism>
<dbReference type="AlphaFoldDB" id="A0A5N6XKE3"/>
<protein>
    <submittedName>
        <fullName evidence="3">Uncharacterized protein</fullName>
    </submittedName>
</protein>
<evidence type="ECO:0000313" key="4">
    <source>
        <dbReference type="Proteomes" id="UP000325945"/>
    </source>
</evidence>
<sequence length="300" mass="32487">MRLRWLVSGLLAFDQVLDLLTLPERFIIDVAETFGQGFVDLVAGKTCRVVSNISIPRVYAAIKECIGKRAFQTVFHTIEEEINDFLNYPVIHEGREFMNMRLEDIPVIGDVINDVGKAEGWLYNNLVPSFARQKIQTCIHDGIKHPSDNPLFFILGIGVNMIQHPTILDMLLALPGAGELAETTDASEIALKAAEVAAKSADGVESFAKAAEAAEKAAKFAGAAKRTEYESAAAEHEAKARKATGVSIINNDATTVEVPHVPNEGEKVVEDAGLKAANQAELDEAVESTWDENDAASQAA</sequence>
<accession>A0A5N6XKE3</accession>
<keyword evidence="4" id="KW-1185">Reference proteome</keyword>
<feature type="compositionally biased region" description="Acidic residues" evidence="1">
    <location>
        <begin position="281"/>
        <end position="294"/>
    </location>
</feature>
<keyword evidence="2" id="KW-0732">Signal</keyword>
<evidence type="ECO:0000256" key="1">
    <source>
        <dbReference type="SAM" id="MobiDB-lite"/>
    </source>
</evidence>
<reference evidence="4" key="1">
    <citation type="submission" date="2019-04" db="EMBL/GenBank/DDBJ databases">
        <title>Friends and foes A comparative genomics studyof 23 Aspergillus species from section Flavi.</title>
        <authorList>
            <consortium name="DOE Joint Genome Institute"/>
            <person name="Kjaerbolling I."/>
            <person name="Vesth T."/>
            <person name="Frisvad J.C."/>
            <person name="Nybo J.L."/>
            <person name="Theobald S."/>
            <person name="Kildgaard S."/>
            <person name="Isbrandt T."/>
            <person name="Kuo A."/>
            <person name="Sato A."/>
            <person name="Lyhne E.K."/>
            <person name="Kogle M.E."/>
            <person name="Wiebenga A."/>
            <person name="Kun R.S."/>
            <person name="Lubbers R.J."/>
            <person name="Makela M.R."/>
            <person name="Barry K."/>
            <person name="Chovatia M."/>
            <person name="Clum A."/>
            <person name="Daum C."/>
            <person name="Haridas S."/>
            <person name="He G."/>
            <person name="LaButti K."/>
            <person name="Lipzen A."/>
            <person name="Mondo S."/>
            <person name="Riley R."/>
            <person name="Salamov A."/>
            <person name="Simmons B.A."/>
            <person name="Magnuson J.K."/>
            <person name="Henrissat B."/>
            <person name="Mortensen U.H."/>
            <person name="Larsen T.O."/>
            <person name="Devries R.P."/>
            <person name="Grigoriev I.V."/>
            <person name="Machida M."/>
            <person name="Baker S.E."/>
            <person name="Andersen M.R."/>
        </authorList>
    </citation>
    <scope>NUCLEOTIDE SEQUENCE [LARGE SCALE GENOMIC DNA]</scope>
    <source>
        <strain evidence="4">CBS 130017</strain>
    </source>
</reference>
<feature type="region of interest" description="Disordered" evidence="1">
    <location>
        <begin position="275"/>
        <end position="300"/>
    </location>
</feature>
<feature type="chain" id="PRO_5024942018" evidence="2">
    <location>
        <begin position="19"/>
        <end position="300"/>
    </location>
</feature>
<evidence type="ECO:0000313" key="3">
    <source>
        <dbReference type="EMBL" id="KAE8332826.1"/>
    </source>
</evidence>
<dbReference type="Proteomes" id="UP000325945">
    <property type="component" value="Unassembled WGS sequence"/>
</dbReference>
<proteinExistence type="predicted"/>
<dbReference type="EMBL" id="ML741764">
    <property type="protein sequence ID" value="KAE8332826.1"/>
    <property type="molecule type" value="Genomic_DNA"/>
</dbReference>
<name>A0A5N6XKE3_9EURO</name>
<feature type="signal peptide" evidence="2">
    <location>
        <begin position="1"/>
        <end position="18"/>
    </location>
</feature>
<gene>
    <name evidence="3" type="ORF">BDV39DRAFT_199827</name>
</gene>